<proteinExistence type="predicted"/>
<dbReference type="InterPro" id="IPR031872">
    <property type="entry name" value="NDC10_II"/>
</dbReference>
<sequence>MQQTSMNAHRQGPEFTEQDSAINNAPEERHRSFDIDNNLAPYLSADQVPQVSRETYTQELKSIRRKEPLRNACAQFNIPAPKTANLEKLRELLADYWFSTPSQKDAPQGIISGQRVVEPQPQTNLVTKSSPSQPNSSIAHDLLVIEPVAGDEASLVRQYGIPGAASDEVLGYDDDEELDMDSEAGEVDDLLIDDEIMSDEGGDLDIPNQGDRQDGESFKDFQKRIRVEETKRAEQNRRAGGIKTQNAMVKAWKEFCTNALKDGTIKDEIIDEHHLLLYIRFCSQRPKRDRRGQDIPNTFIGASHIKKLYFGALRIRKEQDANDPSLASTRPATSVHVWDSLKGRMNEALQRVRDGLVPAEDAPDIVANTFLSAITEDELKRVGKGFLMHRELRSVINGHLSWTAQNASGNRGDDFRALRLAELQPYTLLHPNKETSIPCVLGLQGEEKAGASRGMRTKVNPVYTAFIAHMDPMRCPLGAFAFYHHFIHDVVDITNALEIDWSLNKSWRQIRVLHGKGSLATPYHEQSLYNIYVKAFDKANFTSKIKAHLPRHMLGYFQERMGVDASITSRMGWTRGETYYDTYAPALPKEAILGAHGFKAHETYDPIWTRVHVPDQFLHLMCPMAEQIHDSIVGRANLNGAANYWKMVMDLRPYLFQSAAAIFQEAPKSALFRLPALANRDVQNWFKNEFPNQLTLLKANAGSAIDLERIQNAELRRILEAQGALIASMNAKLDRIYERTDVLTPTKLFDMETYNRRFHTQVIREASFTPSVVPNPPLDRPYTPIPTTPVRTVHTLSHGQSFSLIQDEDHVGVYEAMDSNGSPGLRAFANGSPIQSKRPINPEHSSTSELQVHSPVVSALAGPPPRREKTQVDLVMPPTAALVNNDNIQLLWPAIFGQRSVTWVQVFSLVRRPQFLWDTWRPNPSKTLSQYNLEDLWTCWSVGEPTFDPAGVQNGIKPPLRDVESHFGKKIGAKLAWRSGLSPKDRKFWERFREIPEFIDRESQSRHTSPLVVLEELRELQKGDTSLKGLPALALYVKNKREEHAQTRVAEAPETNSADSTESTNNDLVTRKKRKRAIDARRTATIVQTKPH</sequence>
<keyword evidence="4" id="KW-1185">Reference proteome</keyword>
<name>A0A409W6Z7_9AGAR</name>
<dbReference type="Proteomes" id="UP000284842">
    <property type="component" value="Unassembled WGS sequence"/>
</dbReference>
<dbReference type="InterPro" id="IPR038279">
    <property type="entry name" value="Ndc10_dom2_sf"/>
</dbReference>
<evidence type="ECO:0000313" key="3">
    <source>
        <dbReference type="EMBL" id="PPQ74282.1"/>
    </source>
</evidence>
<feature type="region of interest" description="Disordered" evidence="1">
    <location>
        <begin position="1"/>
        <end position="33"/>
    </location>
</feature>
<feature type="domain" description="Ndc10" evidence="2">
    <location>
        <begin position="410"/>
        <end position="682"/>
    </location>
</feature>
<dbReference type="EMBL" id="NHTK01005764">
    <property type="protein sequence ID" value="PPQ74282.1"/>
    <property type="molecule type" value="Genomic_DNA"/>
</dbReference>
<accession>A0A409W6Z7</accession>
<dbReference type="AlphaFoldDB" id="A0A409W6Z7"/>
<organism evidence="3 4">
    <name type="scientific">Panaeolus cyanescens</name>
    <dbReference type="NCBI Taxonomy" id="181874"/>
    <lineage>
        <taxon>Eukaryota</taxon>
        <taxon>Fungi</taxon>
        <taxon>Dikarya</taxon>
        <taxon>Basidiomycota</taxon>
        <taxon>Agaricomycotina</taxon>
        <taxon>Agaricomycetes</taxon>
        <taxon>Agaricomycetidae</taxon>
        <taxon>Agaricales</taxon>
        <taxon>Agaricineae</taxon>
        <taxon>Galeropsidaceae</taxon>
        <taxon>Panaeolus</taxon>
    </lineage>
</organism>
<dbReference type="Gene3D" id="1.10.443.20">
    <property type="entry name" value="Centromere DNA-binding protein complex CBF3 subunit, domain 2"/>
    <property type="match status" value="1"/>
</dbReference>
<gene>
    <name evidence="3" type="ORF">CVT24_001198</name>
</gene>
<comment type="caution">
    <text evidence="3">The sequence shown here is derived from an EMBL/GenBank/DDBJ whole genome shotgun (WGS) entry which is preliminary data.</text>
</comment>
<feature type="region of interest" description="Disordered" evidence="1">
    <location>
        <begin position="1046"/>
        <end position="1092"/>
    </location>
</feature>
<protein>
    <recommendedName>
        <fullName evidence="2">Ndc10 domain-containing protein</fullName>
    </recommendedName>
</protein>
<dbReference type="InParanoid" id="A0A409W6Z7"/>
<reference evidence="3 4" key="1">
    <citation type="journal article" date="2018" name="Evol. Lett.">
        <title>Horizontal gene cluster transfer increased hallucinogenic mushroom diversity.</title>
        <authorList>
            <person name="Reynolds H.T."/>
            <person name="Vijayakumar V."/>
            <person name="Gluck-Thaler E."/>
            <person name="Korotkin H.B."/>
            <person name="Matheny P.B."/>
            <person name="Slot J.C."/>
        </authorList>
    </citation>
    <scope>NUCLEOTIDE SEQUENCE [LARGE SCALE GENOMIC DNA]</scope>
    <source>
        <strain evidence="3 4">2629</strain>
    </source>
</reference>
<feature type="compositionally biased region" description="Polar residues" evidence="1">
    <location>
        <begin position="1054"/>
        <end position="1068"/>
    </location>
</feature>
<dbReference type="Pfam" id="PF16787">
    <property type="entry name" value="NDC10_II"/>
    <property type="match status" value="1"/>
</dbReference>
<evidence type="ECO:0000256" key="1">
    <source>
        <dbReference type="SAM" id="MobiDB-lite"/>
    </source>
</evidence>
<dbReference type="OrthoDB" id="2675946at2759"/>
<feature type="region of interest" description="Disordered" evidence="1">
    <location>
        <begin position="836"/>
        <end position="869"/>
    </location>
</feature>
<dbReference type="GO" id="GO:0003677">
    <property type="term" value="F:DNA binding"/>
    <property type="evidence" value="ECO:0007669"/>
    <property type="project" value="InterPro"/>
</dbReference>
<evidence type="ECO:0000259" key="2">
    <source>
        <dbReference type="Pfam" id="PF16787"/>
    </source>
</evidence>
<evidence type="ECO:0000313" key="4">
    <source>
        <dbReference type="Proteomes" id="UP000284842"/>
    </source>
</evidence>